<dbReference type="AlphaFoldDB" id="W4HEI3"/>
<dbReference type="RefSeq" id="WP_043846743.1">
    <property type="nucleotide sequence ID" value="NZ_AQQW01000015.1"/>
</dbReference>
<dbReference type="PATRIC" id="fig|1317118.6.peg.3804"/>
<keyword evidence="2" id="KW-1185">Reference proteome</keyword>
<sequence length="154" mass="17014">MVDDARFEDAGPRPLYLGAMDPDDLSVISALVQDSVLPASEMRWDRTDWRLAFLVNRIRREEETGAEVERVQSILAIEHVLGVQSQGVERGDADTVLQILSIAFEPGEDASGHVELTFAGDGAIRARVEALEVSLKDVTRPYRAPSGKRPHHPD</sequence>
<protein>
    <recommendedName>
        <fullName evidence="3">DUF2948 domain-containing protein</fullName>
    </recommendedName>
</protein>
<dbReference type="Proteomes" id="UP000019063">
    <property type="component" value="Unassembled WGS sequence"/>
</dbReference>
<dbReference type="EMBL" id="AQQW01000015">
    <property type="protein sequence ID" value="ETW11187.1"/>
    <property type="molecule type" value="Genomic_DNA"/>
</dbReference>
<proteinExistence type="predicted"/>
<evidence type="ECO:0000313" key="2">
    <source>
        <dbReference type="Proteomes" id="UP000019063"/>
    </source>
</evidence>
<comment type="caution">
    <text evidence="1">The sequence shown here is derived from an EMBL/GenBank/DDBJ whole genome shotgun (WGS) entry which is preliminary data.</text>
</comment>
<dbReference type="InterPro" id="IPR021335">
    <property type="entry name" value="DUF2948"/>
</dbReference>
<dbReference type="eggNOG" id="ENOG5032SGB">
    <property type="taxonomic scope" value="Bacteria"/>
</dbReference>
<name>W4HEI3_9RHOB</name>
<gene>
    <name evidence="1" type="ORF">ATO8_18575</name>
</gene>
<evidence type="ECO:0000313" key="1">
    <source>
        <dbReference type="EMBL" id="ETW11187.1"/>
    </source>
</evidence>
<reference evidence="1 2" key="1">
    <citation type="journal article" date="2014" name="Antonie Van Leeuwenhoek">
        <title>Roseivivax atlanticus sp. nov., isolated from surface seawater of the Atlantic Ocean.</title>
        <authorList>
            <person name="Li G."/>
            <person name="Lai Q."/>
            <person name="Liu X."/>
            <person name="Sun F."/>
            <person name="Shao Z."/>
        </authorList>
    </citation>
    <scope>NUCLEOTIDE SEQUENCE [LARGE SCALE GENOMIC DNA]</scope>
    <source>
        <strain evidence="1 2">22II-s10s</strain>
    </source>
</reference>
<evidence type="ECO:0008006" key="3">
    <source>
        <dbReference type="Google" id="ProtNLM"/>
    </source>
</evidence>
<dbReference type="Pfam" id="PF11164">
    <property type="entry name" value="DUF2948"/>
    <property type="match status" value="1"/>
</dbReference>
<organism evidence="1 2">
    <name type="scientific">Roseivivax marinus</name>
    <dbReference type="NCBI Taxonomy" id="1379903"/>
    <lineage>
        <taxon>Bacteria</taxon>
        <taxon>Pseudomonadati</taxon>
        <taxon>Pseudomonadota</taxon>
        <taxon>Alphaproteobacteria</taxon>
        <taxon>Rhodobacterales</taxon>
        <taxon>Roseobacteraceae</taxon>
        <taxon>Roseivivax</taxon>
    </lineage>
</organism>
<accession>W4HEI3</accession>
<dbReference type="STRING" id="1379903.ATO8_18575"/>